<evidence type="ECO:0000313" key="5">
    <source>
        <dbReference type="EMBL" id="RMI88744.1"/>
    </source>
</evidence>
<name>A0A421NXR9_9MOLU</name>
<dbReference type="OrthoDB" id="9787572at2"/>
<sequence>MLNNESVVKKSYIPQHYYHTVEQIPFDVFQKQGIKALFFDLDNTLLDCKKNKLDVGIKNLLTKLLNTFQVIILSNASQKRLDLVLQKDFNFIYLNLFVKKPSLKAFQRALQMVNLAPSSVLMIGDQLHTDINGANQAGIISILVKPLNRKQESLWTKFNRFFREKRFLKKLKKENYLLWQNKFEDFERN</sequence>
<dbReference type="NCBIfam" id="TIGR01662">
    <property type="entry name" value="HAD-SF-IIIA"/>
    <property type="match status" value="1"/>
</dbReference>
<protein>
    <submittedName>
        <fullName evidence="5">Putative HAD-superfamily hydrolase</fullName>
    </submittedName>
</protein>
<dbReference type="NCBIfam" id="TIGR01509">
    <property type="entry name" value="HAD-SF-IA-v3"/>
    <property type="match status" value="1"/>
</dbReference>
<dbReference type="SUPFAM" id="SSF56784">
    <property type="entry name" value="HAD-like"/>
    <property type="match status" value="1"/>
</dbReference>
<dbReference type="Gene3D" id="3.40.50.1000">
    <property type="entry name" value="HAD superfamily/HAD-like"/>
    <property type="match status" value="1"/>
</dbReference>
<organism evidence="5 6">
    <name type="scientific">Candidatus Phytoplasma solani</name>
    <dbReference type="NCBI Taxonomy" id="69896"/>
    <lineage>
        <taxon>Bacteria</taxon>
        <taxon>Bacillati</taxon>
        <taxon>Mycoplasmatota</taxon>
        <taxon>Mollicutes</taxon>
        <taxon>Acholeplasmatales</taxon>
        <taxon>Acholeplasmataceae</taxon>
        <taxon>Candidatus Phytoplasma</taxon>
        <taxon>16SrXII (Stolbur group)</taxon>
    </lineage>
</organism>
<dbReference type="Proteomes" id="UP000283896">
    <property type="component" value="Unassembled WGS sequence"/>
</dbReference>
<accession>A0A421NXR9</accession>
<dbReference type="RefSeq" id="WP_122225462.1">
    <property type="nucleotide sequence ID" value="NZ_CP103785.1"/>
</dbReference>
<dbReference type="NCBIfam" id="TIGR01549">
    <property type="entry name" value="HAD-SF-IA-v1"/>
    <property type="match status" value="1"/>
</dbReference>
<dbReference type="NCBIfam" id="TIGR01668">
    <property type="entry name" value="YqeG_hyp_ppase"/>
    <property type="match status" value="1"/>
</dbReference>
<reference evidence="6" key="1">
    <citation type="submission" date="2016-11" db="EMBL/GenBank/DDBJ databases">
        <title>Genome sequence of Candidatus Phytoplasma solani strain SA-1.</title>
        <authorList>
            <person name="Haryono M."/>
            <person name="Samarzija I."/>
            <person name="Seruga Music M."/>
            <person name="Hogenhout S."/>
            <person name="Kuo C.-H."/>
        </authorList>
    </citation>
    <scope>NUCLEOTIDE SEQUENCE [LARGE SCALE GENOMIC DNA]</scope>
    <source>
        <strain evidence="6">SA-1</strain>
    </source>
</reference>
<dbReference type="InterPro" id="IPR006549">
    <property type="entry name" value="HAD-SF_hydro_IIIA"/>
</dbReference>
<keyword evidence="6" id="KW-1185">Reference proteome</keyword>
<dbReference type="EMBL" id="MPBG01000004">
    <property type="protein sequence ID" value="RMI88744.1"/>
    <property type="molecule type" value="Genomic_DNA"/>
</dbReference>
<keyword evidence="2" id="KW-0479">Metal-binding</keyword>
<proteinExistence type="predicted"/>
<gene>
    <name evidence="5" type="ORF">PSSA1_v1c3420</name>
</gene>
<dbReference type="PANTHER" id="PTHR46470:SF2">
    <property type="entry name" value="GLYCERALDEHYDE 3-PHOSPHATE PHOSPHATASE"/>
    <property type="match status" value="1"/>
</dbReference>
<dbReference type="InterPro" id="IPR051400">
    <property type="entry name" value="HAD-like_hydrolase"/>
</dbReference>
<dbReference type="GO" id="GO:0008962">
    <property type="term" value="F:phosphatidylglycerophosphatase activity"/>
    <property type="evidence" value="ECO:0007669"/>
    <property type="project" value="InterPro"/>
</dbReference>
<comment type="caution">
    <text evidence="5">The sequence shown here is derived from an EMBL/GenBank/DDBJ whole genome shotgun (WGS) entry which is preliminary data.</text>
</comment>
<dbReference type="InterPro" id="IPR036412">
    <property type="entry name" value="HAD-like_sf"/>
</dbReference>
<keyword evidence="4" id="KW-0460">Magnesium</keyword>
<dbReference type="InterPro" id="IPR023214">
    <property type="entry name" value="HAD_sf"/>
</dbReference>
<dbReference type="GO" id="GO:0046872">
    <property type="term" value="F:metal ion binding"/>
    <property type="evidence" value="ECO:0007669"/>
    <property type="project" value="UniProtKB-KW"/>
</dbReference>
<dbReference type="InterPro" id="IPR010021">
    <property type="entry name" value="PGPP1/Gep4"/>
</dbReference>
<dbReference type="InterPro" id="IPR027706">
    <property type="entry name" value="PGP_Pase"/>
</dbReference>
<dbReference type="InterPro" id="IPR006439">
    <property type="entry name" value="HAD-SF_hydro_IA"/>
</dbReference>
<dbReference type="STRING" id="69896.S284_03400"/>
<evidence type="ECO:0000256" key="2">
    <source>
        <dbReference type="ARBA" id="ARBA00022723"/>
    </source>
</evidence>
<dbReference type="GO" id="GO:0044281">
    <property type="term" value="P:small molecule metabolic process"/>
    <property type="evidence" value="ECO:0007669"/>
    <property type="project" value="UniProtKB-ARBA"/>
</dbReference>
<dbReference type="AlphaFoldDB" id="A0A421NXR9"/>
<evidence type="ECO:0000313" key="6">
    <source>
        <dbReference type="Proteomes" id="UP000283896"/>
    </source>
</evidence>
<evidence type="ECO:0000256" key="1">
    <source>
        <dbReference type="ARBA" id="ARBA00001946"/>
    </source>
</evidence>
<dbReference type="PANTHER" id="PTHR46470">
    <property type="entry name" value="N-ACYLNEURAMINATE-9-PHOSPHATASE"/>
    <property type="match status" value="1"/>
</dbReference>
<comment type="cofactor">
    <cofactor evidence="1">
        <name>Mg(2+)</name>
        <dbReference type="ChEBI" id="CHEBI:18420"/>
    </cofactor>
</comment>
<dbReference type="Pfam" id="PF09419">
    <property type="entry name" value="PGP_phosphatase"/>
    <property type="match status" value="1"/>
</dbReference>
<keyword evidence="3 5" id="KW-0378">Hydrolase</keyword>
<evidence type="ECO:0000256" key="3">
    <source>
        <dbReference type="ARBA" id="ARBA00022801"/>
    </source>
</evidence>
<evidence type="ECO:0000256" key="4">
    <source>
        <dbReference type="ARBA" id="ARBA00022842"/>
    </source>
</evidence>